<feature type="transmembrane region" description="Helical" evidence="5">
    <location>
        <begin position="249"/>
        <end position="271"/>
    </location>
</feature>
<evidence type="ECO:0000256" key="4">
    <source>
        <dbReference type="ARBA" id="ARBA00023136"/>
    </source>
</evidence>
<organism evidence="7">
    <name type="scientific">freshwater metagenome</name>
    <dbReference type="NCBI Taxonomy" id="449393"/>
    <lineage>
        <taxon>unclassified sequences</taxon>
        <taxon>metagenomes</taxon>
        <taxon>ecological metagenomes</taxon>
    </lineage>
</organism>
<feature type="transmembrane region" description="Helical" evidence="5">
    <location>
        <begin position="191"/>
        <end position="209"/>
    </location>
</feature>
<evidence type="ECO:0000259" key="6">
    <source>
        <dbReference type="Pfam" id="PF14378"/>
    </source>
</evidence>
<dbReference type="Gene3D" id="1.20.144.10">
    <property type="entry name" value="Phosphatidic acid phosphatase type 2/haloperoxidase"/>
    <property type="match status" value="1"/>
</dbReference>
<evidence type="ECO:0000313" key="7">
    <source>
        <dbReference type="EMBL" id="CAB4702332.1"/>
    </source>
</evidence>
<name>A0A6J6PV74_9ZZZZ</name>
<protein>
    <submittedName>
        <fullName evidence="7">Unannotated protein</fullName>
    </submittedName>
</protein>
<keyword evidence="2 5" id="KW-0812">Transmembrane</keyword>
<dbReference type="CDD" id="cd03386">
    <property type="entry name" value="PAP2_Aur1_like"/>
    <property type="match status" value="1"/>
</dbReference>
<feature type="transmembrane region" description="Helical" evidence="5">
    <location>
        <begin position="301"/>
        <end position="318"/>
    </location>
</feature>
<sequence>MQAVRWETLAAERWRLARWTALSLYLSLFVYQYVHGMPWTTKGLPLEREQFIAWMALGASIWSLGRDRREILLAIGGFGALAACFVLYDYTRGAIDNVWGNPTFIPQTPVSAPVQAIHNAKRLITAERALFFGRLPTEWLQDHLYLPSNQNPPKWEVLTGLTYLTHFFTVYLIALFMWFRDKARWLNWVRSLILLIALGVTGYLLYPTAPPWMAAKFNLMGSTVRPGTRALKYIHLNYADRLWNKGQNLVNLVAAMPSLHMAFTVLIGVFFWRGARPWLRVILVAYPAIMLFTLVYGGEHYVLDCLVGGLLAWLAVWLNRRYVGWREGATSAAKTETAGEPGEGLPAVEQVEAVGAYSSS</sequence>
<accession>A0A6J6PV74</accession>
<dbReference type="InterPro" id="IPR036938">
    <property type="entry name" value="PAP2/HPO_sf"/>
</dbReference>
<dbReference type="Pfam" id="PF14378">
    <property type="entry name" value="PAP2_3"/>
    <property type="match status" value="1"/>
</dbReference>
<feature type="transmembrane region" description="Helical" evidence="5">
    <location>
        <begin position="71"/>
        <end position="88"/>
    </location>
</feature>
<dbReference type="PANTHER" id="PTHR31310">
    <property type="match status" value="1"/>
</dbReference>
<evidence type="ECO:0000313" key="9">
    <source>
        <dbReference type="EMBL" id="CAB4879519.1"/>
    </source>
</evidence>
<evidence type="ECO:0000256" key="1">
    <source>
        <dbReference type="ARBA" id="ARBA00004141"/>
    </source>
</evidence>
<feature type="transmembrane region" description="Helical" evidence="5">
    <location>
        <begin position="157"/>
        <end position="179"/>
    </location>
</feature>
<comment type="subcellular location">
    <subcellularLocation>
        <location evidence="1">Membrane</location>
        <topology evidence="1">Multi-pass membrane protein</topology>
    </subcellularLocation>
</comment>
<dbReference type="InterPro" id="IPR052185">
    <property type="entry name" value="IPC_Synthase-Related"/>
</dbReference>
<gene>
    <name evidence="7" type="ORF">UFOPK2602_00657</name>
    <name evidence="8" type="ORF">UFOPK2806_00021</name>
    <name evidence="9" type="ORF">UFOPK3417_01231</name>
</gene>
<feature type="domain" description="Inositolphosphotransferase Aur1/Ipt1" evidence="6">
    <location>
        <begin position="151"/>
        <end position="318"/>
    </location>
</feature>
<evidence type="ECO:0000256" key="2">
    <source>
        <dbReference type="ARBA" id="ARBA00022692"/>
    </source>
</evidence>
<reference evidence="7" key="1">
    <citation type="submission" date="2020-05" db="EMBL/GenBank/DDBJ databases">
        <authorList>
            <person name="Chiriac C."/>
            <person name="Salcher M."/>
            <person name="Ghai R."/>
            <person name="Kavagutti S V."/>
        </authorList>
    </citation>
    <scope>NUCLEOTIDE SEQUENCE</scope>
</reference>
<feature type="transmembrane region" description="Helical" evidence="5">
    <location>
        <begin position="278"/>
        <end position="295"/>
    </location>
</feature>
<dbReference type="GO" id="GO:0016020">
    <property type="term" value="C:membrane"/>
    <property type="evidence" value="ECO:0007669"/>
    <property type="project" value="UniProtKB-SubCell"/>
</dbReference>
<dbReference type="EMBL" id="CAEZXX010000033">
    <property type="protein sequence ID" value="CAB4702332.1"/>
    <property type="molecule type" value="Genomic_DNA"/>
</dbReference>
<dbReference type="AlphaFoldDB" id="A0A6J6PV74"/>
<dbReference type="PANTHER" id="PTHR31310:SF7">
    <property type="entry name" value="PA-PHOSPHATASE RELATED-FAMILY PROTEIN DDB_G0268928"/>
    <property type="match status" value="1"/>
</dbReference>
<keyword evidence="4 5" id="KW-0472">Membrane</keyword>
<dbReference type="EMBL" id="CAEZYY010000001">
    <property type="protein sequence ID" value="CAB4735882.1"/>
    <property type="molecule type" value="Genomic_DNA"/>
</dbReference>
<evidence type="ECO:0000256" key="5">
    <source>
        <dbReference type="SAM" id="Phobius"/>
    </source>
</evidence>
<evidence type="ECO:0000256" key="3">
    <source>
        <dbReference type="ARBA" id="ARBA00022989"/>
    </source>
</evidence>
<keyword evidence="3 5" id="KW-1133">Transmembrane helix</keyword>
<dbReference type="SUPFAM" id="SSF48317">
    <property type="entry name" value="Acid phosphatase/Vanadium-dependent haloperoxidase"/>
    <property type="match status" value="1"/>
</dbReference>
<dbReference type="EMBL" id="CAFBLR010000120">
    <property type="protein sequence ID" value="CAB4879519.1"/>
    <property type="molecule type" value="Genomic_DNA"/>
</dbReference>
<feature type="transmembrane region" description="Helical" evidence="5">
    <location>
        <begin position="46"/>
        <end position="64"/>
    </location>
</feature>
<dbReference type="InterPro" id="IPR026841">
    <property type="entry name" value="Aur1/Ipt1"/>
</dbReference>
<proteinExistence type="predicted"/>
<evidence type="ECO:0000313" key="8">
    <source>
        <dbReference type="EMBL" id="CAB4735882.1"/>
    </source>
</evidence>
<feature type="transmembrane region" description="Helical" evidence="5">
    <location>
        <begin position="16"/>
        <end position="34"/>
    </location>
</feature>